<dbReference type="PANTHER" id="PTHR23522">
    <property type="entry name" value="BLL5896 PROTEIN"/>
    <property type="match status" value="1"/>
</dbReference>
<comment type="subcellular location">
    <subcellularLocation>
        <location evidence="1">Cell membrane</location>
        <topology evidence="1">Multi-pass membrane protein</topology>
    </subcellularLocation>
</comment>
<dbReference type="SUPFAM" id="SSF103473">
    <property type="entry name" value="MFS general substrate transporter"/>
    <property type="match status" value="1"/>
</dbReference>
<dbReference type="EMBL" id="FXTI01000002">
    <property type="protein sequence ID" value="SMO49601.1"/>
    <property type="molecule type" value="Genomic_DNA"/>
</dbReference>
<keyword evidence="3" id="KW-1003">Cell membrane</keyword>
<keyword evidence="4 7" id="KW-0812">Transmembrane</keyword>
<keyword evidence="6 7" id="KW-0472">Membrane</keyword>
<evidence type="ECO:0000256" key="3">
    <source>
        <dbReference type="ARBA" id="ARBA00022475"/>
    </source>
</evidence>
<evidence type="ECO:0000313" key="10">
    <source>
        <dbReference type="Proteomes" id="UP000315636"/>
    </source>
</evidence>
<feature type="transmembrane region" description="Helical" evidence="7">
    <location>
        <begin position="328"/>
        <end position="352"/>
    </location>
</feature>
<accession>A0A521BS85</accession>
<dbReference type="InterPro" id="IPR020846">
    <property type="entry name" value="MFS_dom"/>
</dbReference>
<gene>
    <name evidence="9" type="ORF">SAMN06264849_102324</name>
</gene>
<evidence type="ECO:0000256" key="7">
    <source>
        <dbReference type="SAM" id="Phobius"/>
    </source>
</evidence>
<feature type="transmembrane region" description="Helical" evidence="7">
    <location>
        <begin position="12"/>
        <end position="33"/>
    </location>
</feature>
<evidence type="ECO:0000313" key="9">
    <source>
        <dbReference type="EMBL" id="SMO49601.1"/>
    </source>
</evidence>
<keyword evidence="10" id="KW-1185">Reference proteome</keyword>
<keyword evidence="2" id="KW-0813">Transport</keyword>
<evidence type="ECO:0000256" key="1">
    <source>
        <dbReference type="ARBA" id="ARBA00004651"/>
    </source>
</evidence>
<evidence type="ECO:0000256" key="6">
    <source>
        <dbReference type="ARBA" id="ARBA00023136"/>
    </source>
</evidence>
<dbReference type="AlphaFoldDB" id="A0A521BS85"/>
<evidence type="ECO:0000256" key="5">
    <source>
        <dbReference type="ARBA" id="ARBA00022989"/>
    </source>
</evidence>
<dbReference type="Pfam" id="PF12832">
    <property type="entry name" value="MFS_1_like"/>
    <property type="match status" value="1"/>
</dbReference>
<dbReference type="InterPro" id="IPR024989">
    <property type="entry name" value="MFS_assoc_dom"/>
</dbReference>
<sequence>MIKANQWARIQFSFFFYLVFFGIGGLFPLLSVYFKNEVGLTGGQIGTLLSIGPIVMVFTQPLWGMICDYTGKPNRMLILAVMMTGMLGLGYLVLDTYAGMLVLAACLAAFQSAIIPTSDSIAMNFVHRAGGHYGNLRLWGAIGFASATWIMGELAENLGMHVIFFGFAASLWACAIIGLKLPKEEVSFDLDLRSGLSRLIKMPRFSLFLLATFLIFGPVQANNTYFGLLFQHLGGTVAGVGLGFLFAAGSEAPFMRFAGPWIRKWGMLTVTLFATLVSGIRWLFYALEPSLFWVYVTTVSQGFSVGLFIPAALQYVRDLAPKEVRTTAISLYAAVGTGLGNSFFTLVGGYMLDWIGISATYLMYGLSTLAGATILMWVKKLEKFKTEPVRS</sequence>
<evidence type="ECO:0000256" key="2">
    <source>
        <dbReference type="ARBA" id="ARBA00022448"/>
    </source>
</evidence>
<feature type="transmembrane region" description="Helical" evidence="7">
    <location>
        <begin position="45"/>
        <end position="64"/>
    </location>
</feature>
<evidence type="ECO:0000256" key="4">
    <source>
        <dbReference type="ARBA" id="ARBA00022692"/>
    </source>
</evidence>
<feature type="transmembrane region" description="Helical" evidence="7">
    <location>
        <begin position="134"/>
        <end position="152"/>
    </location>
</feature>
<name>A0A521BS85_9BACL</name>
<dbReference type="GO" id="GO:0015213">
    <property type="term" value="F:uridine transmembrane transporter activity"/>
    <property type="evidence" value="ECO:0007669"/>
    <property type="project" value="TreeGrafter"/>
</dbReference>
<proteinExistence type="predicted"/>
<evidence type="ECO:0000259" key="8">
    <source>
        <dbReference type="PROSITE" id="PS50850"/>
    </source>
</evidence>
<feature type="domain" description="Major facilitator superfamily (MFS) profile" evidence="8">
    <location>
        <begin position="204"/>
        <end position="391"/>
    </location>
</feature>
<protein>
    <submittedName>
        <fullName evidence="9">MFS transporter, PPP family, 3-phenylpropionic acid transporter</fullName>
    </submittedName>
</protein>
<dbReference type="PANTHER" id="PTHR23522:SF4">
    <property type="entry name" value="NUCLEOSIDE PERMEASE NUPG-RELATED"/>
    <property type="match status" value="1"/>
</dbReference>
<dbReference type="Proteomes" id="UP000315636">
    <property type="component" value="Unassembled WGS sequence"/>
</dbReference>
<dbReference type="InterPro" id="IPR036259">
    <property type="entry name" value="MFS_trans_sf"/>
</dbReference>
<keyword evidence="5 7" id="KW-1133">Transmembrane helix</keyword>
<dbReference type="GO" id="GO:0015212">
    <property type="term" value="F:cytidine transmembrane transporter activity"/>
    <property type="evidence" value="ECO:0007669"/>
    <property type="project" value="TreeGrafter"/>
</dbReference>
<organism evidence="9 10">
    <name type="scientific">Melghirimyces algeriensis</name>
    <dbReference type="NCBI Taxonomy" id="910412"/>
    <lineage>
        <taxon>Bacteria</taxon>
        <taxon>Bacillati</taxon>
        <taxon>Bacillota</taxon>
        <taxon>Bacilli</taxon>
        <taxon>Bacillales</taxon>
        <taxon>Thermoactinomycetaceae</taxon>
        <taxon>Melghirimyces</taxon>
    </lineage>
</organism>
<dbReference type="PROSITE" id="PS50850">
    <property type="entry name" value="MFS"/>
    <property type="match status" value="1"/>
</dbReference>
<dbReference type="Gene3D" id="1.20.1250.20">
    <property type="entry name" value="MFS general substrate transporter like domains"/>
    <property type="match status" value="2"/>
</dbReference>
<feature type="transmembrane region" description="Helical" evidence="7">
    <location>
        <begin position="358"/>
        <end position="378"/>
    </location>
</feature>
<feature type="transmembrane region" description="Helical" evidence="7">
    <location>
        <begin position="225"/>
        <end position="247"/>
    </location>
</feature>
<dbReference type="OrthoDB" id="1650886at2"/>
<feature type="transmembrane region" description="Helical" evidence="7">
    <location>
        <begin position="158"/>
        <end position="181"/>
    </location>
</feature>
<dbReference type="RefSeq" id="WP_142504612.1">
    <property type="nucleotide sequence ID" value="NZ_FXTI01000002.1"/>
</dbReference>
<dbReference type="GO" id="GO:0005886">
    <property type="term" value="C:plasma membrane"/>
    <property type="evidence" value="ECO:0007669"/>
    <property type="project" value="UniProtKB-SubCell"/>
</dbReference>
<feature type="transmembrane region" description="Helical" evidence="7">
    <location>
        <begin position="292"/>
        <end position="316"/>
    </location>
</feature>
<reference evidence="9 10" key="1">
    <citation type="submission" date="2017-05" db="EMBL/GenBank/DDBJ databases">
        <authorList>
            <person name="Varghese N."/>
            <person name="Submissions S."/>
        </authorList>
    </citation>
    <scope>NUCLEOTIDE SEQUENCE [LARGE SCALE GENOMIC DNA]</scope>
    <source>
        <strain evidence="9 10">DSM 45474</strain>
    </source>
</reference>
<feature type="transmembrane region" description="Helical" evidence="7">
    <location>
        <begin position="202"/>
        <end position="219"/>
    </location>
</feature>
<feature type="transmembrane region" description="Helical" evidence="7">
    <location>
        <begin position="267"/>
        <end position="286"/>
    </location>
</feature>